<feature type="transmembrane region" description="Helical" evidence="7">
    <location>
        <begin position="144"/>
        <end position="169"/>
    </location>
</feature>
<dbReference type="Proteomes" id="UP001056756">
    <property type="component" value="Chromosome"/>
</dbReference>
<evidence type="ECO:0000256" key="1">
    <source>
        <dbReference type="ARBA" id="ARBA00004651"/>
    </source>
</evidence>
<accession>A0A9J6ZHT8</accession>
<dbReference type="AlphaFoldDB" id="A0A9J6ZHT8"/>
<evidence type="ECO:0000256" key="6">
    <source>
        <dbReference type="ARBA" id="ARBA00023136"/>
    </source>
</evidence>
<sequence length="295" mass="32769">MFSKQQTFGEKVTYVLLLIALILITLACLAPIWHMVAISLSDNSAVSAGQVTFIPVGFTLTPYEFILQDQRFFQAFGVSVQRVLLGGAINFIMTILAAYPLSKETSEFPARNKIMWIFIFTMMFNGGLIPWYMTIKMTGVMDSIWALVLPGAVPVFNVVLLMNFFRAIPKEVGEAAKIDGAGIFTTMWKVYIPMSMASIATVTLFSIVHHWNAFFDGMILINTPSGQPLQTYIRSLVVLPALADMSSGSLEDLMKLSEKTFNAAKIVVTMIPILLVYPFLQRYFVTGITLGSVKE</sequence>
<evidence type="ECO:0000256" key="2">
    <source>
        <dbReference type="ARBA" id="ARBA00022448"/>
    </source>
</evidence>
<dbReference type="Pfam" id="PF00528">
    <property type="entry name" value="BPD_transp_1"/>
    <property type="match status" value="1"/>
</dbReference>
<evidence type="ECO:0000256" key="5">
    <source>
        <dbReference type="ARBA" id="ARBA00022989"/>
    </source>
</evidence>
<dbReference type="PANTHER" id="PTHR43744:SF9">
    <property type="entry name" value="POLYGALACTURONAN_RHAMNOGALACTURONAN TRANSPORT SYSTEM PERMEASE PROTEIN YTCP"/>
    <property type="match status" value="1"/>
</dbReference>
<feature type="transmembrane region" description="Helical" evidence="7">
    <location>
        <begin position="83"/>
        <end position="102"/>
    </location>
</feature>
<evidence type="ECO:0000256" key="4">
    <source>
        <dbReference type="ARBA" id="ARBA00022692"/>
    </source>
</evidence>
<proteinExistence type="inferred from homology"/>
<feature type="domain" description="ABC transmembrane type-1" evidence="8">
    <location>
        <begin position="76"/>
        <end position="279"/>
    </location>
</feature>
<comment type="subcellular location">
    <subcellularLocation>
        <location evidence="1 7">Cell membrane</location>
        <topology evidence="1 7">Multi-pass membrane protein</topology>
    </subcellularLocation>
</comment>
<evidence type="ECO:0000259" key="8">
    <source>
        <dbReference type="PROSITE" id="PS50928"/>
    </source>
</evidence>
<dbReference type="InterPro" id="IPR000515">
    <property type="entry name" value="MetI-like"/>
</dbReference>
<evidence type="ECO:0000313" key="9">
    <source>
        <dbReference type="EMBL" id="URN95754.1"/>
    </source>
</evidence>
<evidence type="ECO:0000256" key="3">
    <source>
        <dbReference type="ARBA" id="ARBA00022475"/>
    </source>
</evidence>
<organism evidence="9 10">
    <name type="scientific">Candidatus Pristimantibacillus lignocellulolyticus</name>
    <dbReference type="NCBI Taxonomy" id="2994561"/>
    <lineage>
        <taxon>Bacteria</taxon>
        <taxon>Bacillati</taxon>
        <taxon>Bacillota</taxon>
        <taxon>Bacilli</taxon>
        <taxon>Bacillales</taxon>
        <taxon>Paenibacillaceae</taxon>
        <taxon>Candidatus Pristimantibacillus</taxon>
    </lineage>
</organism>
<feature type="transmembrane region" description="Helical" evidence="7">
    <location>
        <begin position="190"/>
        <end position="211"/>
    </location>
</feature>
<dbReference type="KEGG" id="plig:NAG76_05780"/>
<feature type="transmembrane region" description="Helical" evidence="7">
    <location>
        <begin position="12"/>
        <end position="33"/>
    </location>
</feature>
<dbReference type="GO" id="GO:0005886">
    <property type="term" value="C:plasma membrane"/>
    <property type="evidence" value="ECO:0007669"/>
    <property type="project" value="UniProtKB-SubCell"/>
</dbReference>
<dbReference type="CDD" id="cd06261">
    <property type="entry name" value="TM_PBP2"/>
    <property type="match status" value="1"/>
</dbReference>
<dbReference type="Gene3D" id="1.10.3720.10">
    <property type="entry name" value="MetI-like"/>
    <property type="match status" value="1"/>
</dbReference>
<feature type="transmembrane region" description="Helical" evidence="7">
    <location>
        <begin position="262"/>
        <end position="280"/>
    </location>
</feature>
<protein>
    <submittedName>
        <fullName evidence="9">Carbohydrate ABC transporter permease</fullName>
    </submittedName>
</protein>
<dbReference type="SUPFAM" id="SSF161098">
    <property type="entry name" value="MetI-like"/>
    <property type="match status" value="1"/>
</dbReference>
<evidence type="ECO:0000313" key="10">
    <source>
        <dbReference type="Proteomes" id="UP001056756"/>
    </source>
</evidence>
<comment type="similarity">
    <text evidence="7">Belongs to the binding-protein-dependent transport system permease family.</text>
</comment>
<gene>
    <name evidence="9" type="ORF">NAG76_05780</name>
</gene>
<reference evidence="9" key="1">
    <citation type="submission" date="2022-05" db="EMBL/GenBank/DDBJ databases">
        <title>Novel bacterial taxa in a minimal lignocellulolytic consortium and its capacity to transform plastics disclosed by genome-resolved metagenomics.</title>
        <authorList>
            <person name="Rodriguez C.A.D."/>
            <person name="Diaz-Garcia L."/>
            <person name="Herrera K."/>
            <person name="Tarazona N.A."/>
            <person name="Sproer C."/>
            <person name="Overmann J."/>
            <person name="Jimenez D.J."/>
        </authorList>
    </citation>
    <scope>NUCLEOTIDE SEQUENCE</scope>
    <source>
        <strain evidence="9">MAG5</strain>
    </source>
</reference>
<dbReference type="PANTHER" id="PTHR43744">
    <property type="entry name" value="ABC TRANSPORTER PERMEASE PROTEIN MG189-RELATED-RELATED"/>
    <property type="match status" value="1"/>
</dbReference>
<dbReference type="PROSITE" id="PS51257">
    <property type="entry name" value="PROKAR_LIPOPROTEIN"/>
    <property type="match status" value="1"/>
</dbReference>
<keyword evidence="2 7" id="KW-0813">Transport</keyword>
<name>A0A9J6ZHT8_9BACL</name>
<keyword evidence="5 7" id="KW-1133">Transmembrane helix</keyword>
<evidence type="ECO:0000256" key="7">
    <source>
        <dbReference type="RuleBase" id="RU363032"/>
    </source>
</evidence>
<dbReference type="PROSITE" id="PS50928">
    <property type="entry name" value="ABC_TM1"/>
    <property type="match status" value="1"/>
</dbReference>
<feature type="transmembrane region" description="Helical" evidence="7">
    <location>
        <begin position="114"/>
        <end position="132"/>
    </location>
</feature>
<dbReference type="InterPro" id="IPR035906">
    <property type="entry name" value="MetI-like_sf"/>
</dbReference>
<keyword evidence="4 7" id="KW-0812">Transmembrane</keyword>
<dbReference type="EMBL" id="CP097899">
    <property type="protein sequence ID" value="URN95754.1"/>
    <property type="molecule type" value="Genomic_DNA"/>
</dbReference>
<keyword evidence="6 7" id="KW-0472">Membrane</keyword>
<keyword evidence="3" id="KW-1003">Cell membrane</keyword>
<dbReference type="GO" id="GO:0055085">
    <property type="term" value="P:transmembrane transport"/>
    <property type="evidence" value="ECO:0007669"/>
    <property type="project" value="InterPro"/>
</dbReference>